<dbReference type="GO" id="GO:0006355">
    <property type="term" value="P:regulation of DNA-templated transcription"/>
    <property type="evidence" value="ECO:0007669"/>
    <property type="project" value="InterPro"/>
</dbReference>
<dbReference type="SUPFAM" id="SSF47598">
    <property type="entry name" value="Ribbon-helix-helix"/>
    <property type="match status" value="1"/>
</dbReference>
<protein>
    <submittedName>
        <fullName evidence="4">Putative transcriptional regulator</fullName>
    </submittedName>
</protein>
<reference evidence="4 5" key="1">
    <citation type="journal article" date="2012" name="J. Bacteriol.">
        <title>Draft Genome Sequence of Agrobacterium albertimagni Strain AOL15.</title>
        <authorList>
            <person name="Trimble W.L."/>
            <person name="Phung le T."/>
            <person name="Meyer F."/>
            <person name="Gilbert J.A."/>
            <person name="Silver S."/>
        </authorList>
    </citation>
    <scope>NUCLEOTIDE SEQUENCE [LARGE SCALE GENOMIC DNA]</scope>
    <source>
        <strain evidence="4 5">AOL15</strain>
    </source>
</reference>
<evidence type="ECO:0000313" key="5">
    <source>
        <dbReference type="Proteomes" id="UP000007123"/>
    </source>
</evidence>
<evidence type="ECO:0000256" key="1">
    <source>
        <dbReference type="ARBA" id="ARBA00008580"/>
    </source>
</evidence>
<dbReference type="PATRIC" id="fig|1156935.5.peg.4174"/>
<keyword evidence="2" id="KW-1277">Toxin-antitoxin system</keyword>
<sequence length="81" mass="9211">MATMNVSLPDPMKAWVERQAESGRYGNASDYIRDLIRKDQERLAAFDQLQAAITKGIESGPPETFDPEAFKRRMRESHGAR</sequence>
<dbReference type="RefSeq" id="WP_006728090.1">
    <property type="nucleotide sequence ID" value="NZ_ALJF01000018.1"/>
</dbReference>
<keyword evidence="5" id="KW-1185">Reference proteome</keyword>
<dbReference type="InterPro" id="IPR022789">
    <property type="entry name" value="ParD"/>
</dbReference>
<feature type="compositionally biased region" description="Basic and acidic residues" evidence="3">
    <location>
        <begin position="68"/>
        <end position="81"/>
    </location>
</feature>
<name>K2P9K8_9HYPH</name>
<dbReference type="Pfam" id="PF03693">
    <property type="entry name" value="ParD_antitoxin"/>
    <property type="match status" value="1"/>
</dbReference>
<dbReference type="PANTHER" id="PTHR36582:SF2">
    <property type="entry name" value="ANTITOXIN PARD"/>
    <property type="match status" value="1"/>
</dbReference>
<feature type="region of interest" description="Disordered" evidence="3">
    <location>
        <begin position="56"/>
        <end position="81"/>
    </location>
</feature>
<evidence type="ECO:0000256" key="2">
    <source>
        <dbReference type="ARBA" id="ARBA00022649"/>
    </source>
</evidence>
<dbReference type="EMBL" id="ALJF01000018">
    <property type="protein sequence ID" value="EKF57593.1"/>
    <property type="molecule type" value="Genomic_DNA"/>
</dbReference>
<accession>K2P9K8</accession>
<dbReference type="OrthoDB" id="9811310at2"/>
<dbReference type="PANTHER" id="PTHR36582">
    <property type="entry name" value="ANTITOXIN PARD"/>
    <property type="match status" value="1"/>
</dbReference>
<dbReference type="InterPro" id="IPR010985">
    <property type="entry name" value="Ribbon_hlx_hlx"/>
</dbReference>
<dbReference type="NCBIfam" id="TIGR02606">
    <property type="entry name" value="antidote_CC2985"/>
    <property type="match status" value="1"/>
</dbReference>
<dbReference type="CDD" id="cd22231">
    <property type="entry name" value="RHH_NikR_HicB-like"/>
    <property type="match status" value="1"/>
</dbReference>
<evidence type="ECO:0000313" key="4">
    <source>
        <dbReference type="EMBL" id="EKF57593.1"/>
    </source>
</evidence>
<comment type="similarity">
    <text evidence="1">Belongs to the ParD antitoxin family.</text>
</comment>
<comment type="caution">
    <text evidence="4">The sequence shown here is derived from an EMBL/GenBank/DDBJ whole genome shotgun (WGS) entry which is preliminary data.</text>
</comment>
<dbReference type="eggNOG" id="COG3609">
    <property type="taxonomic scope" value="Bacteria"/>
</dbReference>
<dbReference type="Gene3D" id="6.10.10.120">
    <property type="entry name" value="Antitoxin ParD1-like"/>
    <property type="match status" value="1"/>
</dbReference>
<dbReference type="InterPro" id="IPR038296">
    <property type="entry name" value="ParD_sf"/>
</dbReference>
<dbReference type="STRING" id="1156935.QWE_20513"/>
<gene>
    <name evidence="4" type="ORF">QWE_20513</name>
</gene>
<dbReference type="Proteomes" id="UP000007123">
    <property type="component" value="Unassembled WGS sequence"/>
</dbReference>
<dbReference type="AlphaFoldDB" id="K2P9K8"/>
<evidence type="ECO:0000256" key="3">
    <source>
        <dbReference type="SAM" id="MobiDB-lite"/>
    </source>
</evidence>
<proteinExistence type="inferred from homology"/>
<organism evidence="4 5">
    <name type="scientific">Agrobacterium albertimagni AOL15</name>
    <dbReference type="NCBI Taxonomy" id="1156935"/>
    <lineage>
        <taxon>Bacteria</taxon>
        <taxon>Pseudomonadati</taxon>
        <taxon>Pseudomonadota</taxon>
        <taxon>Alphaproteobacteria</taxon>
        <taxon>Hyphomicrobiales</taxon>
        <taxon>Rhizobiaceae</taxon>
        <taxon>Rhizobium/Agrobacterium group</taxon>
        <taxon>Agrobacterium</taxon>
    </lineage>
</organism>